<dbReference type="Proteomes" id="UP001162501">
    <property type="component" value="Chromosome 33"/>
</dbReference>
<reference evidence="1" key="1">
    <citation type="submission" date="2023-05" db="EMBL/GenBank/DDBJ databases">
        <authorList>
            <consortium name="ELIXIR-Norway"/>
        </authorList>
    </citation>
    <scope>NUCLEOTIDE SEQUENCE</scope>
</reference>
<gene>
    <name evidence="1" type="ORF">MRATA1EN3_LOCUS19917</name>
</gene>
<name>A0ACB0F8S8_RANTA</name>
<accession>A0ACB0F8S8</accession>
<organism evidence="1 2">
    <name type="scientific">Rangifer tarandus platyrhynchus</name>
    <name type="common">Svalbard reindeer</name>
    <dbReference type="NCBI Taxonomy" id="3082113"/>
    <lineage>
        <taxon>Eukaryota</taxon>
        <taxon>Metazoa</taxon>
        <taxon>Chordata</taxon>
        <taxon>Craniata</taxon>
        <taxon>Vertebrata</taxon>
        <taxon>Euteleostomi</taxon>
        <taxon>Mammalia</taxon>
        <taxon>Eutheria</taxon>
        <taxon>Laurasiatheria</taxon>
        <taxon>Artiodactyla</taxon>
        <taxon>Ruminantia</taxon>
        <taxon>Pecora</taxon>
        <taxon>Cervidae</taxon>
        <taxon>Odocoileinae</taxon>
        <taxon>Rangifer</taxon>
    </lineage>
</organism>
<protein>
    <submittedName>
        <fullName evidence="1">Uncharacterized protein</fullName>
    </submittedName>
</protein>
<dbReference type="EMBL" id="OX596117">
    <property type="protein sequence ID" value="CAI9708704.1"/>
    <property type="molecule type" value="Genomic_DNA"/>
</dbReference>
<evidence type="ECO:0000313" key="2">
    <source>
        <dbReference type="Proteomes" id="UP001162501"/>
    </source>
</evidence>
<proteinExistence type="predicted"/>
<sequence>MCVQRGRPRARGGLPRPDAVPRARTSSQGGAVSPGDCGDSAPQAPAPGRAAPLSRSVYRRLENQATPPQTAGGSVQHGSTASSSRQAVRRGKTTCDAAGRHQASAERAERERALRLDTDASRNANTKYFGWDILAFRQTVQFTLPSSTSTRRLLDSSTDWAKEWAIPKDRKNTWRAREGPGCYRDDRLAQHKNERALL</sequence>
<evidence type="ECO:0000313" key="1">
    <source>
        <dbReference type="EMBL" id="CAI9708704.1"/>
    </source>
</evidence>